<name>A0A7W5P7E3_9ACTN</name>
<feature type="transmembrane region" description="Helical" evidence="8">
    <location>
        <begin position="187"/>
        <end position="207"/>
    </location>
</feature>
<keyword evidence="3" id="KW-0808">Transferase</keyword>
<dbReference type="EMBL" id="JACHZG010000001">
    <property type="protein sequence ID" value="MBB3327484.1"/>
    <property type="molecule type" value="Genomic_DNA"/>
</dbReference>
<accession>A0A7W5P7E3</accession>
<organism evidence="9 10">
    <name type="scientific">Microlunatus antarcticus</name>
    <dbReference type="NCBI Taxonomy" id="53388"/>
    <lineage>
        <taxon>Bacteria</taxon>
        <taxon>Bacillati</taxon>
        <taxon>Actinomycetota</taxon>
        <taxon>Actinomycetes</taxon>
        <taxon>Propionibacteriales</taxon>
        <taxon>Propionibacteriaceae</taxon>
        <taxon>Microlunatus</taxon>
    </lineage>
</organism>
<evidence type="ECO:0000256" key="2">
    <source>
        <dbReference type="ARBA" id="ARBA00022475"/>
    </source>
</evidence>
<comment type="caution">
    <text evidence="9">The sequence shown here is derived from an EMBL/GenBank/DDBJ whole genome shotgun (WGS) entry which is preliminary data.</text>
</comment>
<dbReference type="RefSeq" id="WP_183338747.1">
    <property type="nucleotide sequence ID" value="NZ_JACHZG010000001.1"/>
</dbReference>
<comment type="similarity">
    <text evidence="7">Belongs to the glycosyltransferase 87 family.</text>
</comment>
<evidence type="ECO:0000256" key="6">
    <source>
        <dbReference type="ARBA" id="ARBA00023136"/>
    </source>
</evidence>
<evidence type="ECO:0000256" key="4">
    <source>
        <dbReference type="ARBA" id="ARBA00022692"/>
    </source>
</evidence>
<dbReference type="Pfam" id="PF09594">
    <property type="entry name" value="GT87"/>
    <property type="match status" value="1"/>
</dbReference>
<evidence type="ECO:0000256" key="3">
    <source>
        <dbReference type="ARBA" id="ARBA00022679"/>
    </source>
</evidence>
<feature type="transmembrane region" description="Helical" evidence="8">
    <location>
        <begin position="12"/>
        <end position="33"/>
    </location>
</feature>
<dbReference type="GO" id="GO:0016758">
    <property type="term" value="F:hexosyltransferase activity"/>
    <property type="evidence" value="ECO:0007669"/>
    <property type="project" value="InterPro"/>
</dbReference>
<keyword evidence="4 8" id="KW-0812">Transmembrane</keyword>
<protein>
    <recommendedName>
        <fullName evidence="11">DUF2029 domain-containing protein</fullName>
    </recommendedName>
</protein>
<feature type="transmembrane region" description="Helical" evidence="8">
    <location>
        <begin position="153"/>
        <end position="175"/>
    </location>
</feature>
<sequence>MVDDPQPRRGGAPAVIGLWVLTRALSMVILATAERLVVGDVFYYWRKVSALAEAGLPGTLREYPTPVVWFLSIPQLGGGSRTGYLIAFVVLMLALDAVLTYALWRGAGRRRDRAIDFWIAYVFLVGPLCYTRFDMVPAVLAGGALLAARRRPWLTGALTGLGAAIKLWPALLAGAFAARRAGRGQMLCAFVVVGFGLAALSLVTGGASRLFSPLTWQSGRGLQIESVWATPLMVARAFDPARWTVRYSTFQAYEVFGPGVSALLVVSTAATVLGLLVTVALFVRGYRNPGVTAVGLGLLVLATIAITTITNKTLSPQYLLWLGGPAAALLLSRRSEGPRWHRVLGRLAVQLLVLALLTQLTYPLLYNGLLGRAPALAVVSTVVTALRNLSLLVLTVEVCRYAWLALARDSAVEPGAVEQDPDPA</sequence>
<reference evidence="9 10" key="1">
    <citation type="submission" date="2020-08" db="EMBL/GenBank/DDBJ databases">
        <title>Sequencing the genomes of 1000 actinobacteria strains.</title>
        <authorList>
            <person name="Klenk H.-P."/>
        </authorList>
    </citation>
    <scope>NUCLEOTIDE SEQUENCE [LARGE SCALE GENOMIC DNA]</scope>
    <source>
        <strain evidence="9 10">DSM 11053</strain>
    </source>
</reference>
<dbReference type="InterPro" id="IPR018584">
    <property type="entry name" value="GT87"/>
</dbReference>
<proteinExistence type="inferred from homology"/>
<evidence type="ECO:0000256" key="1">
    <source>
        <dbReference type="ARBA" id="ARBA00004651"/>
    </source>
</evidence>
<evidence type="ECO:0000256" key="5">
    <source>
        <dbReference type="ARBA" id="ARBA00022989"/>
    </source>
</evidence>
<feature type="transmembrane region" description="Helical" evidence="8">
    <location>
        <begin position="374"/>
        <end position="394"/>
    </location>
</feature>
<feature type="transmembrane region" description="Helical" evidence="8">
    <location>
        <begin position="115"/>
        <end position="133"/>
    </location>
</feature>
<evidence type="ECO:0000256" key="7">
    <source>
        <dbReference type="ARBA" id="ARBA00024033"/>
    </source>
</evidence>
<dbReference type="GO" id="GO:0005886">
    <property type="term" value="C:plasma membrane"/>
    <property type="evidence" value="ECO:0007669"/>
    <property type="project" value="UniProtKB-SubCell"/>
</dbReference>
<keyword evidence="6 8" id="KW-0472">Membrane</keyword>
<evidence type="ECO:0000313" key="9">
    <source>
        <dbReference type="EMBL" id="MBB3327484.1"/>
    </source>
</evidence>
<feature type="transmembrane region" description="Helical" evidence="8">
    <location>
        <begin position="290"/>
        <end position="309"/>
    </location>
</feature>
<dbReference type="AlphaFoldDB" id="A0A7W5P7E3"/>
<gene>
    <name evidence="9" type="ORF">FHX39_002428</name>
</gene>
<keyword evidence="2" id="KW-1003">Cell membrane</keyword>
<feature type="transmembrane region" description="Helical" evidence="8">
    <location>
        <begin position="343"/>
        <end position="362"/>
    </location>
</feature>
<feature type="transmembrane region" description="Helical" evidence="8">
    <location>
        <begin position="260"/>
        <end position="283"/>
    </location>
</feature>
<evidence type="ECO:0000256" key="8">
    <source>
        <dbReference type="SAM" id="Phobius"/>
    </source>
</evidence>
<evidence type="ECO:0000313" key="10">
    <source>
        <dbReference type="Proteomes" id="UP000565572"/>
    </source>
</evidence>
<keyword evidence="10" id="KW-1185">Reference proteome</keyword>
<evidence type="ECO:0008006" key="11">
    <source>
        <dbReference type="Google" id="ProtNLM"/>
    </source>
</evidence>
<feature type="transmembrane region" description="Helical" evidence="8">
    <location>
        <begin position="315"/>
        <end position="331"/>
    </location>
</feature>
<comment type="subcellular location">
    <subcellularLocation>
        <location evidence="1">Cell membrane</location>
        <topology evidence="1">Multi-pass membrane protein</topology>
    </subcellularLocation>
</comment>
<keyword evidence="5 8" id="KW-1133">Transmembrane helix</keyword>
<dbReference type="Proteomes" id="UP000565572">
    <property type="component" value="Unassembled WGS sequence"/>
</dbReference>
<feature type="transmembrane region" description="Helical" evidence="8">
    <location>
        <begin position="84"/>
        <end position="103"/>
    </location>
</feature>